<dbReference type="Gene3D" id="2.60.120.200">
    <property type="match status" value="1"/>
</dbReference>
<evidence type="ECO:0000256" key="3">
    <source>
        <dbReference type="SAM" id="SignalP"/>
    </source>
</evidence>
<name>A0A060N4U6_9FABA</name>
<dbReference type="PANTHER" id="PTHR32401">
    <property type="entry name" value="CONCANAVALIN A-LIKE LECTIN FAMILY PROTEIN"/>
    <property type="match status" value="1"/>
</dbReference>
<dbReference type="GO" id="GO:0030246">
    <property type="term" value="F:carbohydrate binding"/>
    <property type="evidence" value="ECO:0007669"/>
    <property type="project" value="UniProtKB-KW"/>
</dbReference>
<dbReference type="InterPro" id="IPR050258">
    <property type="entry name" value="Leguminous_Lectin"/>
</dbReference>
<keyword evidence="2" id="KW-0430">Lectin</keyword>
<dbReference type="PIRSF" id="PIRSF002690">
    <property type="entry name" value="L-type_lectin_plant"/>
    <property type="match status" value="1"/>
</dbReference>
<protein>
    <submittedName>
        <fullName evidence="5">Lectin-like protein</fullName>
    </submittedName>
</protein>
<dbReference type="Pfam" id="PF00139">
    <property type="entry name" value="Lectin_legB"/>
    <property type="match status" value="1"/>
</dbReference>
<evidence type="ECO:0000256" key="1">
    <source>
        <dbReference type="ARBA" id="ARBA00007606"/>
    </source>
</evidence>
<evidence type="ECO:0000259" key="4">
    <source>
        <dbReference type="Pfam" id="PF00139"/>
    </source>
</evidence>
<proteinExistence type="evidence at transcript level"/>
<dbReference type="CDD" id="cd06899">
    <property type="entry name" value="lectin_legume_LecRK_Arcelin_ConA"/>
    <property type="match status" value="1"/>
</dbReference>
<comment type="similarity">
    <text evidence="1">Belongs to the leguminous lectin family.</text>
</comment>
<feature type="chain" id="PRO_5001588772" evidence="3">
    <location>
        <begin position="31"/>
        <end position="274"/>
    </location>
</feature>
<dbReference type="PANTHER" id="PTHR32401:SF47">
    <property type="entry name" value="LEGUME LECTIN DOMAIN-CONTAINING PROTEIN"/>
    <property type="match status" value="1"/>
</dbReference>
<dbReference type="SUPFAM" id="SSF49899">
    <property type="entry name" value="Concanavalin A-like lectins/glucanases"/>
    <property type="match status" value="1"/>
</dbReference>
<dbReference type="PROSITE" id="PS00307">
    <property type="entry name" value="LECTIN_LEGUME_BETA"/>
    <property type="match status" value="1"/>
</dbReference>
<dbReference type="InterPro" id="IPR000985">
    <property type="entry name" value="Lectin_LegA_CS"/>
</dbReference>
<dbReference type="AlphaFoldDB" id="A0A060N4U6"/>
<evidence type="ECO:0000256" key="2">
    <source>
        <dbReference type="ARBA" id="ARBA00022734"/>
    </source>
</evidence>
<dbReference type="InterPro" id="IPR001220">
    <property type="entry name" value="Legume_lectin_dom"/>
</dbReference>
<gene>
    <name evidence="5" type="primary">lec</name>
</gene>
<keyword evidence="3" id="KW-0732">Signal</keyword>
<feature type="signal peptide" evidence="3">
    <location>
        <begin position="1"/>
        <end position="30"/>
    </location>
</feature>
<dbReference type="EMBL" id="AB824724">
    <property type="protein sequence ID" value="BAN37442.1"/>
    <property type="molecule type" value="mRNA"/>
</dbReference>
<evidence type="ECO:0000313" key="5">
    <source>
        <dbReference type="EMBL" id="BAN37442.1"/>
    </source>
</evidence>
<dbReference type="InterPro" id="IPR019825">
    <property type="entry name" value="Lectin_legB_Mn/Ca_BS"/>
</dbReference>
<dbReference type="PROSITE" id="PS00308">
    <property type="entry name" value="LECTIN_LEGUME_ALPHA"/>
    <property type="match status" value="1"/>
</dbReference>
<dbReference type="InterPro" id="IPR016363">
    <property type="entry name" value="L-lectin"/>
</dbReference>
<reference evidence="5" key="1">
    <citation type="submission" date="2013-06" db="EMBL/GenBank/DDBJ databases">
        <title>Purification and cDNA Cloning of a Lectin and Lectin-like Protein from Apios americana Medicus Tubers.</title>
        <authorList>
            <person name="Kouzuma Y."/>
            <person name="Irie S."/>
            <person name="Yamasaki R."/>
            <person name="Yonekura M."/>
        </authorList>
    </citation>
    <scope>NUCLEOTIDE SEQUENCE</scope>
</reference>
<sequence length="274" mass="29701">MAFSKNKSLSLLPLLAFISMFLMLLKRVNSADSLSFSFKEFTADPEDLIFQGDTITGSNNVLQLTKVDSSGNPVGQSVGRVLYYAPVHLWESSELVSSFETTFTFSISSSVTNPGDGLAFFIASPDTTIPSKSSGENLGLFPSSSALVAVEFDTYPNNNVGDPSYKHIGIDINSITSKTTTKWNWQNGATATAQISYNSASKRLSVVASYPGTTPVTLSYDTDLLAILPQWVRVGFSASTGQQMQSNTLHSWSFTSTLQTNNQIQNKDMHLASI</sequence>
<dbReference type="InterPro" id="IPR013320">
    <property type="entry name" value="ConA-like_dom_sf"/>
</dbReference>
<feature type="domain" description="Legume lectin" evidence="4">
    <location>
        <begin position="33"/>
        <end position="267"/>
    </location>
</feature>
<accession>A0A060N4U6</accession>
<organism evidence="5">
    <name type="scientific">Apios americana</name>
    <dbReference type="NCBI Taxonomy" id="185702"/>
    <lineage>
        <taxon>Eukaryota</taxon>
        <taxon>Viridiplantae</taxon>
        <taxon>Streptophyta</taxon>
        <taxon>Embryophyta</taxon>
        <taxon>Tracheophyta</taxon>
        <taxon>Spermatophyta</taxon>
        <taxon>Magnoliopsida</taxon>
        <taxon>eudicotyledons</taxon>
        <taxon>Gunneridae</taxon>
        <taxon>Pentapetalae</taxon>
        <taxon>rosids</taxon>
        <taxon>fabids</taxon>
        <taxon>Fabales</taxon>
        <taxon>Fabaceae</taxon>
        <taxon>Papilionoideae</taxon>
        <taxon>50 kb inversion clade</taxon>
        <taxon>NPAAA clade</taxon>
        <taxon>indigoferoid/millettioid clade</taxon>
        <taxon>Phaseoleae</taxon>
        <taxon>Apios</taxon>
    </lineage>
</organism>